<dbReference type="RefSeq" id="WP_354698840.1">
    <property type="nucleotide sequence ID" value="NZ_CP114014.1"/>
</dbReference>
<organism evidence="1">
    <name type="scientific">Paraconexibacter sp. AEG42_29</name>
    <dbReference type="NCBI Taxonomy" id="2997339"/>
    <lineage>
        <taxon>Bacteria</taxon>
        <taxon>Bacillati</taxon>
        <taxon>Actinomycetota</taxon>
        <taxon>Thermoleophilia</taxon>
        <taxon>Solirubrobacterales</taxon>
        <taxon>Paraconexibacteraceae</taxon>
        <taxon>Paraconexibacter</taxon>
    </lineage>
</organism>
<dbReference type="KEGG" id="parq:DSM112329_04538"/>
<sequence>MDQGIGVMKVAVSDAVRADFPRLQLWVSWVAVPPGKKSSPALREHLADVDDRVKGFAVGSLRLDPVASAYRAFARQIGLDPDADRNPLERLAVERLTVGRLASGGPLADAMTVSMLETGIPLWAIDSEQTNGWLRVDADERGTLVIADDKRSLVPLLATPGTDLAPAIHRRSPSTALVYALQVGKVPTPAVEEAFWHLSAAVADRSHVR</sequence>
<dbReference type="EMBL" id="CP114014">
    <property type="protein sequence ID" value="XAY07650.1"/>
    <property type="molecule type" value="Genomic_DNA"/>
</dbReference>
<proteinExistence type="predicted"/>
<dbReference type="AlphaFoldDB" id="A0AAU7B199"/>
<name>A0AAU7B199_9ACTN</name>
<evidence type="ECO:0008006" key="2">
    <source>
        <dbReference type="Google" id="ProtNLM"/>
    </source>
</evidence>
<evidence type="ECO:0000313" key="1">
    <source>
        <dbReference type="EMBL" id="XAY07650.1"/>
    </source>
</evidence>
<protein>
    <recommendedName>
        <fullName evidence="2">B3/B4 tRNA-binding domain-containing protein</fullName>
    </recommendedName>
</protein>
<accession>A0AAU7B199</accession>
<reference evidence="1" key="1">
    <citation type="submission" date="2022-12" db="EMBL/GenBank/DDBJ databases">
        <title>Paraconexibacter alkalitolerans sp. nov. and Baekduia alba sp. nov., isolated from soil and emended description of the genera Paraconexibacter (Chun et al., 2020) and Baekduia (An et al., 2020).</title>
        <authorList>
            <person name="Vieira S."/>
            <person name="Huber K.J."/>
            <person name="Geppert A."/>
            <person name="Wolf J."/>
            <person name="Neumann-Schaal M."/>
            <person name="Muesken M."/>
            <person name="Overmann J."/>
        </authorList>
    </citation>
    <scope>NUCLEOTIDE SEQUENCE</scope>
    <source>
        <strain evidence="1">AEG42_29</strain>
    </source>
</reference>
<gene>
    <name evidence="1" type="ORF">DSM112329_04538</name>
</gene>